<feature type="region of interest" description="Disordered" evidence="1">
    <location>
        <begin position="63"/>
        <end position="87"/>
    </location>
</feature>
<proteinExistence type="predicted"/>
<protein>
    <submittedName>
        <fullName evidence="2">Uncharacterized protein</fullName>
    </submittedName>
</protein>
<gene>
    <name evidence="2" type="ORF">SAY86_005445</name>
</gene>
<dbReference type="Proteomes" id="UP001346149">
    <property type="component" value="Unassembled WGS sequence"/>
</dbReference>
<keyword evidence="3" id="KW-1185">Reference proteome</keyword>
<organism evidence="2 3">
    <name type="scientific">Trapa natans</name>
    <name type="common">Water chestnut</name>
    <dbReference type="NCBI Taxonomy" id="22666"/>
    <lineage>
        <taxon>Eukaryota</taxon>
        <taxon>Viridiplantae</taxon>
        <taxon>Streptophyta</taxon>
        <taxon>Embryophyta</taxon>
        <taxon>Tracheophyta</taxon>
        <taxon>Spermatophyta</taxon>
        <taxon>Magnoliopsida</taxon>
        <taxon>eudicotyledons</taxon>
        <taxon>Gunneridae</taxon>
        <taxon>Pentapetalae</taxon>
        <taxon>rosids</taxon>
        <taxon>malvids</taxon>
        <taxon>Myrtales</taxon>
        <taxon>Lythraceae</taxon>
        <taxon>Trapa</taxon>
    </lineage>
</organism>
<accession>A0AAN7L011</accession>
<evidence type="ECO:0000313" key="2">
    <source>
        <dbReference type="EMBL" id="KAK4776757.1"/>
    </source>
</evidence>
<evidence type="ECO:0000313" key="3">
    <source>
        <dbReference type="Proteomes" id="UP001346149"/>
    </source>
</evidence>
<sequence length="87" mass="10560">MEKVKFVFDQSYQRRAMMKFSSVAEARRLLRQEPRRPYLSLGDLHRFSSNRVWDSTVTHQRHSHQLRRQLQDSHCNHPRPSSILPRF</sequence>
<dbReference type="AlphaFoldDB" id="A0AAN7L011"/>
<reference evidence="2 3" key="1">
    <citation type="journal article" date="2023" name="Hortic Res">
        <title>Pangenome of water caltrop reveals structural variations and asymmetric subgenome divergence after allopolyploidization.</title>
        <authorList>
            <person name="Zhang X."/>
            <person name="Chen Y."/>
            <person name="Wang L."/>
            <person name="Yuan Y."/>
            <person name="Fang M."/>
            <person name="Shi L."/>
            <person name="Lu R."/>
            <person name="Comes H.P."/>
            <person name="Ma Y."/>
            <person name="Chen Y."/>
            <person name="Huang G."/>
            <person name="Zhou Y."/>
            <person name="Zheng Z."/>
            <person name="Qiu Y."/>
        </authorList>
    </citation>
    <scope>NUCLEOTIDE SEQUENCE [LARGE SCALE GENOMIC DNA]</scope>
    <source>
        <strain evidence="2">F231</strain>
    </source>
</reference>
<comment type="caution">
    <text evidence="2">The sequence shown here is derived from an EMBL/GenBank/DDBJ whole genome shotgun (WGS) entry which is preliminary data.</text>
</comment>
<dbReference type="EMBL" id="JAXQNO010000018">
    <property type="protein sequence ID" value="KAK4776757.1"/>
    <property type="molecule type" value="Genomic_DNA"/>
</dbReference>
<evidence type="ECO:0000256" key="1">
    <source>
        <dbReference type="SAM" id="MobiDB-lite"/>
    </source>
</evidence>
<name>A0AAN7L011_TRANT</name>